<dbReference type="EMBL" id="LT670844">
    <property type="protein sequence ID" value="SHL65962.1"/>
    <property type="molecule type" value="Genomic_DNA"/>
</dbReference>
<dbReference type="Proteomes" id="UP000189935">
    <property type="component" value="Chromosome I"/>
</dbReference>
<organism evidence="1 2">
    <name type="scientific">Bradyrhizobium lablabi</name>
    <dbReference type="NCBI Taxonomy" id="722472"/>
    <lineage>
        <taxon>Bacteria</taxon>
        <taxon>Pseudomonadati</taxon>
        <taxon>Pseudomonadota</taxon>
        <taxon>Alphaproteobacteria</taxon>
        <taxon>Hyphomicrobiales</taxon>
        <taxon>Nitrobacteraceae</taxon>
        <taxon>Bradyrhizobium</taxon>
    </lineage>
</organism>
<evidence type="ECO:0000313" key="2">
    <source>
        <dbReference type="Proteomes" id="UP000189935"/>
    </source>
</evidence>
<reference evidence="1 2" key="1">
    <citation type="submission" date="2016-11" db="EMBL/GenBank/DDBJ databases">
        <authorList>
            <person name="Jaros S."/>
            <person name="Januszkiewicz K."/>
            <person name="Wedrychowicz H."/>
        </authorList>
    </citation>
    <scope>NUCLEOTIDE SEQUENCE [LARGE SCALE GENOMIC DNA]</scope>
    <source>
        <strain evidence="1 2">GAS499</strain>
    </source>
</reference>
<evidence type="ECO:0000313" key="1">
    <source>
        <dbReference type="EMBL" id="SHL65962.1"/>
    </source>
</evidence>
<gene>
    <name evidence="1" type="ORF">SAMN05444159_6466</name>
</gene>
<accession>A0A1M7CFE9</accession>
<name>A0A1M7CFE9_9BRAD</name>
<proteinExistence type="predicted"/>
<protein>
    <submittedName>
        <fullName evidence="1">Uncharacterized protein</fullName>
    </submittedName>
</protein>
<dbReference type="AlphaFoldDB" id="A0A1M7CFE9"/>
<sequence length="47" mass="5321">MERHCERSEAIHNSIAARRIGLLRRCAPLRKRFAFVAGNDAERAVTA</sequence>